<accession>A0A6J4M241</accession>
<name>A0A6J4M241_9ACTN</name>
<organism evidence="2">
    <name type="scientific">uncultured Frankineae bacterium</name>
    <dbReference type="NCBI Taxonomy" id="437475"/>
    <lineage>
        <taxon>Bacteria</taxon>
        <taxon>Bacillati</taxon>
        <taxon>Actinomycetota</taxon>
        <taxon>Actinomycetes</taxon>
        <taxon>Frankiales</taxon>
        <taxon>environmental samples</taxon>
    </lineage>
</organism>
<evidence type="ECO:0000313" key="2">
    <source>
        <dbReference type="EMBL" id="CAA9347746.1"/>
    </source>
</evidence>
<feature type="region of interest" description="Disordered" evidence="1">
    <location>
        <begin position="1"/>
        <end position="53"/>
    </location>
</feature>
<dbReference type="EMBL" id="CADCUB010000131">
    <property type="protein sequence ID" value="CAA9347746.1"/>
    <property type="molecule type" value="Genomic_DNA"/>
</dbReference>
<sequence length="53" mass="5907">MSRRHAARCGAAPARRVLPREPVRRRPEGRSGGPTRPTGRPRPRRGRPRGEAS</sequence>
<protein>
    <submittedName>
        <fullName evidence="2">Uncharacterized protein</fullName>
    </submittedName>
</protein>
<dbReference type="AlphaFoldDB" id="A0A6J4M241"/>
<reference evidence="2" key="1">
    <citation type="submission" date="2020-02" db="EMBL/GenBank/DDBJ databases">
        <authorList>
            <person name="Meier V. D."/>
        </authorList>
    </citation>
    <scope>NUCLEOTIDE SEQUENCE</scope>
    <source>
        <strain evidence="2">AVDCRST_MAG07</strain>
    </source>
</reference>
<evidence type="ECO:0000256" key="1">
    <source>
        <dbReference type="SAM" id="MobiDB-lite"/>
    </source>
</evidence>
<feature type="compositionally biased region" description="Basic and acidic residues" evidence="1">
    <location>
        <begin position="18"/>
        <end position="29"/>
    </location>
</feature>
<proteinExistence type="predicted"/>
<gene>
    <name evidence="2" type="ORF">AVDCRST_MAG07-3049</name>
</gene>